<name>A0A0K2T686_LEPSM</name>
<dbReference type="AlphaFoldDB" id="A0A0K2T686"/>
<accession>A0A0K2T686</accession>
<protein>
    <submittedName>
        <fullName evidence="1">Uncharacterized protein</fullName>
    </submittedName>
</protein>
<evidence type="ECO:0000313" key="1">
    <source>
        <dbReference type="EMBL" id="CDW21097.1"/>
    </source>
</evidence>
<feature type="non-terminal residue" evidence="1">
    <location>
        <position position="1"/>
    </location>
</feature>
<feature type="non-terminal residue" evidence="1">
    <location>
        <position position="55"/>
    </location>
</feature>
<dbReference type="EMBL" id="HACA01003736">
    <property type="protein sequence ID" value="CDW21097.1"/>
    <property type="molecule type" value="Transcribed_RNA"/>
</dbReference>
<reference evidence="1" key="1">
    <citation type="submission" date="2014-05" db="EMBL/GenBank/DDBJ databases">
        <authorList>
            <person name="Chronopoulou M."/>
        </authorList>
    </citation>
    <scope>NUCLEOTIDE SEQUENCE</scope>
    <source>
        <tissue evidence="1">Whole organism</tissue>
    </source>
</reference>
<sequence length="55" mass="6300">RYETRTSFFNSCQLFPPLLNLFNFLCNQLYDSVFTISIIDLKSGIASPKSFFGTP</sequence>
<proteinExistence type="predicted"/>
<organism evidence="1">
    <name type="scientific">Lepeophtheirus salmonis</name>
    <name type="common">Salmon louse</name>
    <name type="synonym">Caligus salmonis</name>
    <dbReference type="NCBI Taxonomy" id="72036"/>
    <lineage>
        <taxon>Eukaryota</taxon>
        <taxon>Metazoa</taxon>
        <taxon>Ecdysozoa</taxon>
        <taxon>Arthropoda</taxon>
        <taxon>Crustacea</taxon>
        <taxon>Multicrustacea</taxon>
        <taxon>Hexanauplia</taxon>
        <taxon>Copepoda</taxon>
        <taxon>Siphonostomatoida</taxon>
        <taxon>Caligidae</taxon>
        <taxon>Lepeophtheirus</taxon>
    </lineage>
</organism>